<reference evidence="5" key="1">
    <citation type="journal article" date="2021" name="Sci. Rep.">
        <title>Diploid genomic architecture of Nitzschia inconspicua, an elite biomass production diatom.</title>
        <authorList>
            <person name="Oliver A."/>
            <person name="Podell S."/>
            <person name="Pinowska A."/>
            <person name="Traller J.C."/>
            <person name="Smith S.R."/>
            <person name="McClure R."/>
            <person name="Beliaev A."/>
            <person name="Bohutskyi P."/>
            <person name="Hill E.A."/>
            <person name="Rabines A."/>
            <person name="Zheng H."/>
            <person name="Allen L.Z."/>
            <person name="Kuo A."/>
            <person name="Grigoriev I.V."/>
            <person name="Allen A.E."/>
            <person name="Hazlebeck D."/>
            <person name="Allen E.E."/>
        </authorList>
    </citation>
    <scope>NUCLEOTIDE SEQUENCE</scope>
    <source>
        <strain evidence="5">Hildebrandi</strain>
    </source>
</reference>
<feature type="region of interest" description="Disordered" evidence="3">
    <location>
        <begin position="122"/>
        <end position="150"/>
    </location>
</feature>
<feature type="domain" description="AAA+ ATPase" evidence="4">
    <location>
        <begin position="754"/>
        <end position="895"/>
    </location>
</feature>
<evidence type="ECO:0000313" key="5">
    <source>
        <dbReference type="EMBL" id="KAG7371159.1"/>
    </source>
</evidence>
<dbReference type="GO" id="GO:0016887">
    <property type="term" value="F:ATP hydrolysis activity"/>
    <property type="evidence" value="ECO:0007669"/>
    <property type="project" value="InterPro"/>
</dbReference>
<dbReference type="EMBL" id="JAGRRH010000004">
    <property type="protein sequence ID" value="KAG7371159.1"/>
    <property type="molecule type" value="Genomic_DNA"/>
</dbReference>
<protein>
    <submittedName>
        <fullName evidence="5">AAA family ATPase, CDC48 subfamily protein</fullName>
    </submittedName>
</protein>
<dbReference type="Proteomes" id="UP000693970">
    <property type="component" value="Unassembled WGS sequence"/>
</dbReference>
<dbReference type="GO" id="GO:0005524">
    <property type="term" value="F:ATP binding"/>
    <property type="evidence" value="ECO:0007669"/>
    <property type="project" value="UniProtKB-KW"/>
</dbReference>
<feature type="domain" description="AAA+ ATPase" evidence="4">
    <location>
        <begin position="472"/>
        <end position="625"/>
    </location>
</feature>
<dbReference type="Pfam" id="PF00004">
    <property type="entry name" value="AAA"/>
    <property type="match status" value="2"/>
</dbReference>
<dbReference type="InterPro" id="IPR003960">
    <property type="entry name" value="ATPase_AAA_CS"/>
</dbReference>
<dbReference type="PROSITE" id="PS00674">
    <property type="entry name" value="AAA"/>
    <property type="match status" value="1"/>
</dbReference>
<dbReference type="InterPro" id="IPR003959">
    <property type="entry name" value="ATPase_AAA_core"/>
</dbReference>
<dbReference type="InterPro" id="IPR003593">
    <property type="entry name" value="AAA+_ATPase"/>
</dbReference>
<name>A0A9K3Q7M2_9STRA</name>
<dbReference type="InterPro" id="IPR050168">
    <property type="entry name" value="AAA_ATPase_domain"/>
</dbReference>
<dbReference type="AlphaFoldDB" id="A0A9K3Q7M2"/>
<evidence type="ECO:0000256" key="2">
    <source>
        <dbReference type="ARBA" id="ARBA00022840"/>
    </source>
</evidence>
<accession>A0A9K3Q7M2</accession>
<feature type="compositionally biased region" description="Polar residues" evidence="3">
    <location>
        <begin position="10"/>
        <end position="31"/>
    </location>
</feature>
<feature type="compositionally biased region" description="Low complexity" evidence="3">
    <location>
        <begin position="140"/>
        <end position="150"/>
    </location>
</feature>
<feature type="region of interest" description="Disordered" evidence="3">
    <location>
        <begin position="184"/>
        <end position="211"/>
    </location>
</feature>
<keyword evidence="6" id="KW-1185">Reference proteome</keyword>
<evidence type="ECO:0000256" key="1">
    <source>
        <dbReference type="ARBA" id="ARBA00022741"/>
    </source>
</evidence>
<reference evidence="5" key="2">
    <citation type="submission" date="2021-04" db="EMBL/GenBank/DDBJ databases">
        <authorList>
            <person name="Podell S."/>
        </authorList>
    </citation>
    <scope>NUCLEOTIDE SEQUENCE</scope>
    <source>
        <strain evidence="5">Hildebrandi</strain>
    </source>
</reference>
<proteinExistence type="predicted"/>
<sequence length="1001" mass="108025">MPKKKKKSRSTAVDSDSGTNKSSCHPISENSVPDDEYKVVDILSLTLTPGSSTLPSFVSKNETRSSSLKYAPTVLLHENDAHQLDVVNGDKVFVLAYLSSPSTSSPMKFTQSALTRVKIWKDDDDDTKNGTPIKSPRHYSTPTSSSKSKGKTTCLSGFCHLYPSTVADSFFHATTSKAKNNHVDSTFMTKPETPASKPTSSMTKNTPQSSKSKFSFAIGGGGWDDAMGSPPSVKSPSTPGRKVSSSVCNVVLVPVESNLGDLVSAALCRTAHSVTMSIEDSKNEADTTKAYTNSNGPMAQRVTLAHIVGEYVSNHSVVPISMRGQSVYCRVTQATTAVPDDNIVVHSPMEIKKDSTNSVDMVVSSMEQLSLNNGNTSNLESLLKEALRNVNERQEQQALLLYRITHDTNIQFMDEASDNCIPMIGGSAKIRKKPLVVGLDTVIQQAQAALETTLLHSELFRSGIPTSTTLRPPKGVLLHGPSGVGKSRLACQVGQNFDQDFHVESIHCTSLQSQTAFVGQAEQQLVRLFQDAQRPRSGKKGCLLILDDIHLICPRRQGTNVGADRLSSTLLALLDGIDSNKKGYNNDAEYYPMAILAVTTNPGMLDAALRRPGRLDTEIEVSIPDEPSTRAKILQFQLENLGATLPEFTEADWLSLARLAKGFTGADLTLAAKEAVRKSYVNVGGSSPIVPTIDILQTAIRSVKPSAIKAVTVEVPRVPWSSIGGMDEVKTQLREAIELPLTHAGTFRKLGIRPPRGVLLYGPPGCSKTLMARALATEGHMNFLAVKGPELLSKWLGESERALAALFRRARLASPAVIFFDEVDAIASKRGGSGSGGGERLLSQLLTELDGVHQGDAGEGGRVVIVCATNRPDLLDSALMRPGRIDRMIYVGVPDERSRESILRIGLTGKSCADDVDFSLLVDEKISGGLSGAELIAACRDAALKAMEDYEDALETGPNKDPAKIPMIQMEHLINSLMEMERQITPEVLEFYASFQGNGMK</sequence>
<dbReference type="PANTHER" id="PTHR23077">
    <property type="entry name" value="AAA-FAMILY ATPASE"/>
    <property type="match status" value="1"/>
</dbReference>
<keyword evidence="1" id="KW-0547">Nucleotide-binding</keyword>
<dbReference type="PANTHER" id="PTHR23077:SF27">
    <property type="entry name" value="ATPASE FAMILY GENE 2 PROTEIN HOMOLOG A"/>
    <property type="match status" value="1"/>
</dbReference>
<evidence type="ECO:0000256" key="3">
    <source>
        <dbReference type="SAM" id="MobiDB-lite"/>
    </source>
</evidence>
<feature type="region of interest" description="Disordered" evidence="3">
    <location>
        <begin position="1"/>
        <end position="32"/>
    </location>
</feature>
<dbReference type="GO" id="GO:0005737">
    <property type="term" value="C:cytoplasm"/>
    <property type="evidence" value="ECO:0007669"/>
    <property type="project" value="TreeGrafter"/>
</dbReference>
<dbReference type="SMART" id="SM00382">
    <property type="entry name" value="AAA"/>
    <property type="match status" value="2"/>
</dbReference>
<comment type="caution">
    <text evidence="5">The sequence shown here is derived from an EMBL/GenBank/DDBJ whole genome shotgun (WGS) entry which is preliminary data.</text>
</comment>
<dbReference type="FunFam" id="3.40.50.300:FF:000661">
    <property type="entry name" value="calmodulin-interacting protein 111 isoform X1"/>
    <property type="match status" value="1"/>
</dbReference>
<evidence type="ECO:0000313" key="6">
    <source>
        <dbReference type="Proteomes" id="UP000693970"/>
    </source>
</evidence>
<keyword evidence="2" id="KW-0067">ATP-binding</keyword>
<gene>
    <name evidence="5" type="ORF">IV203_019729</name>
</gene>
<organism evidence="5 6">
    <name type="scientific">Nitzschia inconspicua</name>
    <dbReference type="NCBI Taxonomy" id="303405"/>
    <lineage>
        <taxon>Eukaryota</taxon>
        <taxon>Sar</taxon>
        <taxon>Stramenopiles</taxon>
        <taxon>Ochrophyta</taxon>
        <taxon>Bacillariophyta</taxon>
        <taxon>Bacillariophyceae</taxon>
        <taxon>Bacillariophycidae</taxon>
        <taxon>Bacillariales</taxon>
        <taxon>Bacillariaceae</taxon>
        <taxon>Nitzschia</taxon>
    </lineage>
</organism>
<dbReference type="OrthoDB" id="27435at2759"/>
<feature type="compositionally biased region" description="Polar residues" evidence="3">
    <location>
        <begin position="196"/>
        <end position="211"/>
    </location>
</feature>
<evidence type="ECO:0000259" key="4">
    <source>
        <dbReference type="SMART" id="SM00382"/>
    </source>
</evidence>
<dbReference type="CDD" id="cd19511">
    <property type="entry name" value="RecA-like_CDC48_r2-like"/>
    <property type="match status" value="1"/>
</dbReference>